<name>A0ABQ4A8S8_9ACTN</name>
<feature type="compositionally biased region" description="Pro residues" evidence="1">
    <location>
        <begin position="249"/>
        <end position="260"/>
    </location>
</feature>
<evidence type="ECO:0000313" key="3">
    <source>
        <dbReference type="EMBL" id="GIE37393.1"/>
    </source>
</evidence>
<feature type="transmembrane region" description="Helical" evidence="2">
    <location>
        <begin position="162"/>
        <end position="190"/>
    </location>
</feature>
<keyword evidence="2" id="KW-1133">Transmembrane helix</keyword>
<feature type="compositionally biased region" description="Pro residues" evidence="1">
    <location>
        <begin position="324"/>
        <end position="343"/>
    </location>
</feature>
<feature type="compositionally biased region" description="Pro residues" evidence="1">
    <location>
        <begin position="270"/>
        <end position="301"/>
    </location>
</feature>
<evidence type="ECO:0000256" key="1">
    <source>
        <dbReference type="SAM" id="MobiDB-lite"/>
    </source>
</evidence>
<evidence type="ECO:0000256" key="2">
    <source>
        <dbReference type="SAM" id="Phobius"/>
    </source>
</evidence>
<accession>A0ABQ4A8S8</accession>
<keyword evidence="2" id="KW-0812">Transmembrane</keyword>
<feature type="transmembrane region" description="Helical" evidence="2">
    <location>
        <begin position="131"/>
        <end position="150"/>
    </location>
</feature>
<feature type="compositionally biased region" description="Basic and acidic residues" evidence="1">
    <location>
        <begin position="1"/>
        <end position="16"/>
    </location>
</feature>
<reference evidence="3 4" key="1">
    <citation type="submission" date="2021-01" db="EMBL/GenBank/DDBJ databases">
        <title>Whole genome shotgun sequence of Actinoplanes lobatus NBRC 12513.</title>
        <authorList>
            <person name="Komaki H."/>
            <person name="Tamura T."/>
        </authorList>
    </citation>
    <scope>NUCLEOTIDE SEQUENCE [LARGE SCALE GENOMIC DNA]</scope>
    <source>
        <strain evidence="3 4">NBRC 12513</strain>
    </source>
</reference>
<protein>
    <submittedName>
        <fullName evidence="3">Uncharacterized protein</fullName>
    </submittedName>
</protein>
<feature type="region of interest" description="Disordered" evidence="1">
    <location>
        <begin position="1"/>
        <end position="43"/>
    </location>
</feature>
<dbReference type="EMBL" id="BOMP01000005">
    <property type="protein sequence ID" value="GIE37393.1"/>
    <property type="molecule type" value="Genomic_DNA"/>
</dbReference>
<keyword evidence="2" id="KW-0472">Membrane</keyword>
<feature type="region of interest" description="Disordered" evidence="1">
    <location>
        <begin position="249"/>
        <end position="366"/>
    </location>
</feature>
<dbReference type="PRINTS" id="PR01217">
    <property type="entry name" value="PRICHEXTENSN"/>
</dbReference>
<keyword evidence="4" id="KW-1185">Reference proteome</keyword>
<dbReference type="Proteomes" id="UP000631312">
    <property type="component" value="Unassembled WGS sequence"/>
</dbReference>
<comment type="caution">
    <text evidence="3">The sequence shown here is derived from an EMBL/GenBank/DDBJ whole genome shotgun (WGS) entry which is preliminary data.</text>
</comment>
<gene>
    <name evidence="3" type="ORF">Alo02nite_02910</name>
</gene>
<organism evidence="3 4">
    <name type="scientific">Actinoplanes lobatus</name>
    <dbReference type="NCBI Taxonomy" id="113568"/>
    <lineage>
        <taxon>Bacteria</taxon>
        <taxon>Bacillati</taxon>
        <taxon>Actinomycetota</taxon>
        <taxon>Actinomycetes</taxon>
        <taxon>Micromonosporales</taxon>
        <taxon>Micromonosporaceae</taxon>
        <taxon>Actinoplanes</taxon>
    </lineage>
</organism>
<evidence type="ECO:0000313" key="4">
    <source>
        <dbReference type="Proteomes" id="UP000631312"/>
    </source>
</evidence>
<feature type="transmembrane region" description="Helical" evidence="2">
    <location>
        <begin position="98"/>
        <end position="119"/>
    </location>
</feature>
<feature type="transmembrane region" description="Helical" evidence="2">
    <location>
        <begin position="202"/>
        <end position="223"/>
    </location>
</feature>
<proteinExistence type="predicted"/>
<sequence length="366" mass="38400">MHAHVVADVDDRRDVGADGAGVRAHAKEETGTADAPGQDHDPHSLILPHTRHPIGWRVSVYSEPTSIHVPGAIVTTPPQPGPAGEKPIGQFLRPVRDLAAYALVGAPAVFLFVAFLGMFGDDFIAKTRYSFSNFVNLETVFFPLAAVLLATAVRPAHPQARLITIIAGIEYVVAAVFGVIFGVLFGVSGLAGLDAGTAFTALLYRVAYLGLLGVAAYAVLRLWQGLYYVPKPQPQPGVYGQPYGQPYGAYPPPGSVPPPGYGHGQYPMGQPTPPPPGWGQPTPPPPPGWGQPTPPPPPGWGQPPVSGAPTPPPPVTPFAEPTQAVPPPPAPFAEPTQAVPPPADHTEVLPQDRPGFGPADQDPPRQ</sequence>